<dbReference type="PROSITE" id="PS50943">
    <property type="entry name" value="HTH_CROC1"/>
    <property type="match status" value="1"/>
</dbReference>
<evidence type="ECO:0000256" key="1">
    <source>
        <dbReference type="ARBA" id="ARBA00023125"/>
    </source>
</evidence>
<dbReference type="Proteomes" id="UP000092713">
    <property type="component" value="Unassembled WGS sequence"/>
</dbReference>
<evidence type="ECO:0000313" key="3">
    <source>
        <dbReference type="EMBL" id="OBV38845.1"/>
    </source>
</evidence>
<dbReference type="SUPFAM" id="SSF51182">
    <property type="entry name" value="RmlC-like cupins"/>
    <property type="match status" value="1"/>
</dbReference>
<dbReference type="PANTHER" id="PTHR46797:SF10">
    <property type="entry name" value="BLR1115 PROTEIN"/>
    <property type="match status" value="1"/>
</dbReference>
<dbReference type="Pfam" id="PF13560">
    <property type="entry name" value="HTH_31"/>
    <property type="match status" value="1"/>
</dbReference>
<keyword evidence="1" id="KW-0238">DNA-binding</keyword>
<evidence type="ECO:0000313" key="4">
    <source>
        <dbReference type="Proteomes" id="UP000092713"/>
    </source>
</evidence>
<dbReference type="SMART" id="SM00530">
    <property type="entry name" value="HTH_XRE"/>
    <property type="match status" value="1"/>
</dbReference>
<dbReference type="Gene3D" id="1.10.260.40">
    <property type="entry name" value="lambda repressor-like DNA-binding domains"/>
    <property type="match status" value="1"/>
</dbReference>
<gene>
    <name evidence="3" type="ORF">ASR47_1007161</name>
</gene>
<dbReference type="InterPro" id="IPR001387">
    <property type="entry name" value="Cro/C1-type_HTH"/>
</dbReference>
<dbReference type="InterPro" id="IPR010982">
    <property type="entry name" value="Lambda_DNA-bd_dom_sf"/>
</dbReference>
<dbReference type="SUPFAM" id="SSF47413">
    <property type="entry name" value="lambda repressor-like DNA-binding domains"/>
    <property type="match status" value="1"/>
</dbReference>
<dbReference type="STRING" id="1747903.ASR47_1007161"/>
<dbReference type="RefSeq" id="WP_065308556.1">
    <property type="nucleotide sequence ID" value="NZ_LOCQ01000056.1"/>
</dbReference>
<protein>
    <submittedName>
        <fullName evidence="3">Helix-turn-helix protein domain-containing protein</fullName>
    </submittedName>
</protein>
<name>A0A1A7C2A1_9BURK</name>
<dbReference type="AlphaFoldDB" id="A0A1A7C2A1"/>
<dbReference type="CDD" id="cd02209">
    <property type="entry name" value="cupin_XRE_C"/>
    <property type="match status" value="1"/>
</dbReference>
<dbReference type="GO" id="GO:0003677">
    <property type="term" value="F:DNA binding"/>
    <property type="evidence" value="ECO:0007669"/>
    <property type="project" value="UniProtKB-KW"/>
</dbReference>
<comment type="caution">
    <text evidence="3">The sequence shown here is derived from an EMBL/GenBank/DDBJ whole genome shotgun (WGS) entry which is preliminary data.</text>
</comment>
<accession>A0A1A7C2A1</accession>
<dbReference type="Gene3D" id="2.60.120.10">
    <property type="entry name" value="Jelly Rolls"/>
    <property type="match status" value="1"/>
</dbReference>
<dbReference type="PATRIC" id="fig|1747903.4.peg.2405"/>
<dbReference type="CDD" id="cd00093">
    <property type="entry name" value="HTH_XRE"/>
    <property type="match status" value="1"/>
</dbReference>
<dbReference type="InterPro" id="IPR050807">
    <property type="entry name" value="TransReg_Diox_bact_type"/>
</dbReference>
<dbReference type="GO" id="GO:0005829">
    <property type="term" value="C:cytosol"/>
    <property type="evidence" value="ECO:0007669"/>
    <property type="project" value="TreeGrafter"/>
</dbReference>
<evidence type="ECO:0000259" key="2">
    <source>
        <dbReference type="PROSITE" id="PS50943"/>
    </source>
</evidence>
<sequence length="190" mass="20895">MENTLTPEQATEQRLAQRLRQLRLEQGWSLDQLAAQSQVSRATLSRLENADVSPTTSVLGRLCAAYGLSMSRLLRMVEDDFPPLLRLADQPVWSDAQTGFRRRSVSPPSQALAGEALECELDAGAHIAYATSPRPGMEHHLLMQEGKLAVTVNGQRHELLPGDCLRYQLSGPSAFDAPPDSGARYVLFIV</sequence>
<dbReference type="InterPro" id="IPR011051">
    <property type="entry name" value="RmlC_Cupin_sf"/>
</dbReference>
<dbReference type="PANTHER" id="PTHR46797">
    <property type="entry name" value="HTH-TYPE TRANSCRIPTIONAL REGULATOR"/>
    <property type="match status" value="1"/>
</dbReference>
<dbReference type="GO" id="GO:0003700">
    <property type="term" value="F:DNA-binding transcription factor activity"/>
    <property type="evidence" value="ECO:0007669"/>
    <property type="project" value="TreeGrafter"/>
</dbReference>
<dbReference type="InterPro" id="IPR014710">
    <property type="entry name" value="RmlC-like_jellyroll"/>
</dbReference>
<dbReference type="OrthoDB" id="73827at2"/>
<proteinExistence type="predicted"/>
<dbReference type="EMBL" id="LOCQ01000056">
    <property type="protein sequence ID" value="OBV38845.1"/>
    <property type="molecule type" value="Genomic_DNA"/>
</dbReference>
<organism evidence="3 4">
    <name type="scientific">Janthinobacterium psychrotolerans</name>
    <dbReference type="NCBI Taxonomy" id="1747903"/>
    <lineage>
        <taxon>Bacteria</taxon>
        <taxon>Pseudomonadati</taxon>
        <taxon>Pseudomonadota</taxon>
        <taxon>Betaproteobacteria</taxon>
        <taxon>Burkholderiales</taxon>
        <taxon>Oxalobacteraceae</taxon>
        <taxon>Janthinobacterium</taxon>
    </lineage>
</organism>
<reference evidence="3 4" key="1">
    <citation type="submission" date="2016-04" db="EMBL/GenBank/DDBJ databases">
        <title>Draft genome sequence of Janthinobacterium psychrotolerans sp. nov., isolated from freshwater sediments in Denmark.</title>
        <authorList>
            <person name="Gong X."/>
            <person name="Skrivergaard S."/>
            <person name="Korsgaard B.S."/>
            <person name="Schreiber L."/>
            <person name="Marshall I.P."/>
            <person name="Finster K."/>
            <person name="Schramm A."/>
        </authorList>
    </citation>
    <scope>NUCLEOTIDE SEQUENCE [LARGE SCALE GENOMIC DNA]</scope>
    <source>
        <strain evidence="3 4">S3-2</strain>
    </source>
</reference>
<feature type="domain" description="HTH cro/C1-type" evidence="2">
    <location>
        <begin position="19"/>
        <end position="73"/>
    </location>
</feature>
<keyword evidence="4" id="KW-1185">Reference proteome</keyword>